<dbReference type="EMBL" id="SMTL01000001">
    <property type="protein sequence ID" value="TDK38604.1"/>
    <property type="molecule type" value="Genomic_DNA"/>
</dbReference>
<keyword evidence="2" id="KW-1185">Reference proteome</keyword>
<evidence type="ECO:0000313" key="2">
    <source>
        <dbReference type="Proteomes" id="UP000295238"/>
    </source>
</evidence>
<comment type="caution">
    <text evidence="1">The sequence shown here is derived from an EMBL/GenBank/DDBJ whole genome shotgun (WGS) entry which is preliminary data.</text>
</comment>
<dbReference type="Proteomes" id="UP000295238">
    <property type="component" value="Unassembled WGS sequence"/>
</dbReference>
<protein>
    <submittedName>
        <fullName evidence="1">Phage gp6-like head-tail connector protein</fullName>
    </submittedName>
</protein>
<dbReference type="InterPro" id="IPR021146">
    <property type="entry name" value="Phage_gp6-like_head-tail"/>
</dbReference>
<accession>A0A4R5ULM1</accession>
<name>A0A4R5ULM1_9HYPH</name>
<reference evidence="1 2" key="1">
    <citation type="submission" date="2019-03" db="EMBL/GenBank/DDBJ databases">
        <title>Rhizobium sp. nov., an bacterium isolated from biocrust in Mu Us Desert.</title>
        <authorList>
            <person name="Lixiong L."/>
        </authorList>
    </citation>
    <scope>NUCLEOTIDE SEQUENCE [LARGE SCALE GENOMIC DNA]</scope>
    <source>
        <strain evidence="1 2">SPY-1</strain>
    </source>
</reference>
<dbReference type="CDD" id="cd08054">
    <property type="entry name" value="gp6"/>
    <property type="match status" value="1"/>
</dbReference>
<dbReference type="OrthoDB" id="7307102at2"/>
<gene>
    <name evidence="1" type="ORF">E2F50_00110</name>
</gene>
<dbReference type="Gene3D" id="1.10.3230.30">
    <property type="entry name" value="Phage gp6-like head-tail connector protein"/>
    <property type="match status" value="1"/>
</dbReference>
<dbReference type="Pfam" id="PF05135">
    <property type="entry name" value="Phage_connect_1"/>
    <property type="match status" value="1"/>
</dbReference>
<dbReference type="InterPro" id="IPR006450">
    <property type="entry name" value="Phage_HK97_gp6-like"/>
</dbReference>
<dbReference type="RefSeq" id="WP_133314050.1">
    <property type="nucleotide sequence ID" value="NZ_SMTL01000001.1"/>
</dbReference>
<dbReference type="AlphaFoldDB" id="A0A4R5ULM1"/>
<evidence type="ECO:0000313" key="1">
    <source>
        <dbReference type="EMBL" id="TDK38604.1"/>
    </source>
</evidence>
<proteinExistence type="predicted"/>
<sequence length="102" mass="11214">MIVSVDELKQQLNLSDDLGTGDDALIGRTIAAAQGLVERQLGYAIEMTYPVEVPAALQQAVSLLACHWFENREATLVGVTGQEIPFGVREIVQEFREYSFDG</sequence>
<organism evidence="1 2">
    <name type="scientific">Rhizobium deserti</name>
    <dbReference type="NCBI Taxonomy" id="2547961"/>
    <lineage>
        <taxon>Bacteria</taxon>
        <taxon>Pseudomonadati</taxon>
        <taxon>Pseudomonadota</taxon>
        <taxon>Alphaproteobacteria</taxon>
        <taxon>Hyphomicrobiales</taxon>
        <taxon>Rhizobiaceae</taxon>
        <taxon>Rhizobium/Agrobacterium group</taxon>
        <taxon>Rhizobium</taxon>
    </lineage>
</organism>
<dbReference type="NCBIfam" id="TIGR01560">
    <property type="entry name" value="put_DNA_pack"/>
    <property type="match status" value="1"/>
</dbReference>